<dbReference type="RefSeq" id="WP_201103573.1">
    <property type="nucleotide sequence ID" value="NZ_CP067977.1"/>
</dbReference>
<evidence type="ECO:0000313" key="5">
    <source>
        <dbReference type="Proteomes" id="UP000595448"/>
    </source>
</evidence>
<name>A0ABX7BNR5_9CAUL</name>
<dbReference type="Pfam" id="PF01266">
    <property type="entry name" value="DAO"/>
    <property type="match status" value="1"/>
</dbReference>
<feature type="domain" description="FAD dependent oxidoreductase" evidence="3">
    <location>
        <begin position="6"/>
        <end position="316"/>
    </location>
</feature>
<dbReference type="InterPro" id="IPR036188">
    <property type="entry name" value="FAD/NAD-bd_sf"/>
</dbReference>
<keyword evidence="1" id="KW-0560">Oxidoreductase</keyword>
<evidence type="ECO:0000313" key="4">
    <source>
        <dbReference type="EMBL" id="QQQ19222.1"/>
    </source>
</evidence>
<accession>A0ABX7BNR5</accession>
<dbReference type="Gene3D" id="3.30.9.10">
    <property type="entry name" value="D-Amino Acid Oxidase, subunit A, domain 2"/>
    <property type="match status" value="1"/>
</dbReference>
<dbReference type="EMBL" id="CP067977">
    <property type="protein sequence ID" value="QQQ19222.1"/>
    <property type="molecule type" value="Genomic_DNA"/>
</dbReference>
<reference evidence="4 5" key="1">
    <citation type="submission" date="2021-01" db="EMBL/GenBank/DDBJ databases">
        <title>Brevundimonas vitis sp. nov., an bacterium isolated from grape (Vitis vinifera).</title>
        <authorList>
            <person name="Jiang L."/>
            <person name="Lee J."/>
        </authorList>
    </citation>
    <scope>NUCLEOTIDE SEQUENCE [LARGE SCALE GENOMIC DNA]</scope>
    <source>
        <strain evidence="4 5">GRTSA-9</strain>
    </source>
</reference>
<feature type="region of interest" description="Disordered" evidence="2">
    <location>
        <begin position="322"/>
        <end position="349"/>
    </location>
</feature>
<dbReference type="SUPFAM" id="SSF51905">
    <property type="entry name" value="FAD/NAD(P)-binding domain"/>
    <property type="match status" value="1"/>
</dbReference>
<sequence>MSSSADVIVVGAGVLGLCTAATLARRGLTATVIDPGGTNASSVAAGMIAPAFETLADGDDPERARLFLGAREAWPDFAARFGLPLYREGAAWSGPDAAPIAGRLTALGFAADADNDAAFTPDDWRTDPVAALAALRAVGGVTSVQAMVKAIAPCSQNWQVTLQDDRTLSAGHLVIAAGAGVAALDLPPSVRALAGVVTPIRGQIGFLAGASNDRTVRGPHGYIAPATGGRVIGATMEPGRTDLDPDEEGGLALVRANTGSAVPGAQAVTWRVGIRGATPDGLPLIGSAGLPGLWLALAPRRNGWLLGPLAGAILADAVQGQPPGPQAAAFDPARFLTGGRQAASREDSD</sequence>
<proteinExistence type="predicted"/>
<dbReference type="PANTHER" id="PTHR13847:SF289">
    <property type="entry name" value="GLYCINE OXIDASE"/>
    <property type="match status" value="1"/>
</dbReference>
<evidence type="ECO:0000256" key="2">
    <source>
        <dbReference type="SAM" id="MobiDB-lite"/>
    </source>
</evidence>
<keyword evidence="5" id="KW-1185">Reference proteome</keyword>
<dbReference type="Proteomes" id="UP000595448">
    <property type="component" value="Chromosome"/>
</dbReference>
<evidence type="ECO:0000256" key="1">
    <source>
        <dbReference type="ARBA" id="ARBA00023002"/>
    </source>
</evidence>
<dbReference type="InterPro" id="IPR006076">
    <property type="entry name" value="FAD-dep_OxRdtase"/>
</dbReference>
<dbReference type="SUPFAM" id="SSF54373">
    <property type="entry name" value="FAD-linked reductases, C-terminal domain"/>
    <property type="match status" value="1"/>
</dbReference>
<dbReference type="PRINTS" id="PR00411">
    <property type="entry name" value="PNDRDTASEI"/>
</dbReference>
<gene>
    <name evidence="4" type="ORF">JIP62_03645</name>
</gene>
<protein>
    <submittedName>
        <fullName evidence="4">FAD-binding oxidoreductase</fullName>
    </submittedName>
</protein>
<dbReference type="Gene3D" id="3.50.50.60">
    <property type="entry name" value="FAD/NAD(P)-binding domain"/>
    <property type="match status" value="2"/>
</dbReference>
<evidence type="ECO:0000259" key="3">
    <source>
        <dbReference type="Pfam" id="PF01266"/>
    </source>
</evidence>
<dbReference type="PANTHER" id="PTHR13847">
    <property type="entry name" value="SARCOSINE DEHYDROGENASE-RELATED"/>
    <property type="match status" value="1"/>
</dbReference>
<organism evidence="4 5">
    <name type="scientific">Brevundimonas vitisensis</name>
    <dbReference type="NCBI Taxonomy" id="2800818"/>
    <lineage>
        <taxon>Bacteria</taxon>
        <taxon>Pseudomonadati</taxon>
        <taxon>Pseudomonadota</taxon>
        <taxon>Alphaproteobacteria</taxon>
        <taxon>Caulobacterales</taxon>
        <taxon>Caulobacteraceae</taxon>
        <taxon>Brevundimonas</taxon>
    </lineage>
</organism>